<feature type="coiled-coil region" evidence="2">
    <location>
        <begin position="24"/>
        <end position="51"/>
    </location>
</feature>
<dbReference type="EMBL" id="JAOZEV010000005">
    <property type="protein sequence ID" value="MCV9932271.1"/>
    <property type="molecule type" value="Genomic_DNA"/>
</dbReference>
<feature type="chain" id="PRO_5040850482" evidence="3">
    <location>
        <begin position="20"/>
        <end position="415"/>
    </location>
</feature>
<comment type="caution">
    <text evidence="5">The sequence shown here is derived from an EMBL/GenBank/DDBJ whole genome shotgun (WGS) entry which is preliminary data.</text>
</comment>
<dbReference type="CDD" id="cd12797">
    <property type="entry name" value="M23_peptidase"/>
    <property type="match status" value="1"/>
</dbReference>
<dbReference type="InterPro" id="IPR050570">
    <property type="entry name" value="Cell_wall_metabolism_enzyme"/>
</dbReference>
<evidence type="ECO:0000256" key="3">
    <source>
        <dbReference type="SAM" id="SignalP"/>
    </source>
</evidence>
<keyword evidence="2" id="KW-0175">Coiled coil</keyword>
<dbReference type="SUPFAM" id="SSF51261">
    <property type="entry name" value="Duplicated hybrid motif"/>
    <property type="match status" value="1"/>
</dbReference>
<evidence type="ECO:0000313" key="5">
    <source>
        <dbReference type="EMBL" id="MCV9932271.1"/>
    </source>
</evidence>
<dbReference type="AlphaFoldDB" id="A0A9X2ZPB9"/>
<keyword evidence="6" id="KW-1185">Reference proteome</keyword>
<proteinExistence type="predicted"/>
<protein>
    <submittedName>
        <fullName evidence="5">Peptidoglycan DD-metalloendopeptidase family protein</fullName>
    </submittedName>
</protein>
<dbReference type="PANTHER" id="PTHR21666">
    <property type="entry name" value="PEPTIDASE-RELATED"/>
    <property type="match status" value="1"/>
</dbReference>
<keyword evidence="1 3" id="KW-0732">Signal</keyword>
<feature type="domain" description="M23ase beta-sheet core" evidence="4">
    <location>
        <begin position="316"/>
        <end position="408"/>
    </location>
</feature>
<evidence type="ECO:0000313" key="6">
    <source>
        <dbReference type="Proteomes" id="UP001151133"/>
    </source>
</evidence>
<accession>A0A9X2ZPB9</accession>
<evidence type="ECO:0000256" key="2">
    <source>
        <dbReference type="SAM" id="Coils"/>
    </source>
</evidence>
<name>A0A9X2ZPB9_9FLAO</name>
<dbReference type="Pfam" id="PF01551">
    <property type="entry name" value="Peptidase_M23"/>
    <property type="match status" value="1"/>
</dbReference>
<feature type="signal peptide" evidence="3">
    <location>
        <begin position="1"/>
        <end position="19"/>
    </location>
</feature>
<dbReference type="RefSeq" id="WP_264286556.1">
    <property type="nucleotide sequence ID" value="NZ_JAOZEV010000005.1"/>
</dbReference>
<dbReference type="GO" id="GO:0004222">
    <property type="term" value="F:metalloendopeptidase activity"/>
    <property type="evidence" value="ECO:0007669"/>
    <property type="project" value="TreeGrafter"/>
</dbReference>
<dbReference type="InterPro" id="IPR011055">
    <property type="entry name" value="Dup_hybrid_motif"/>
</dbReference>
<dbReference type="InterPro" id="IPR016047">
    <property type="entry name" value="M23ase_b-sheet_dom"/>
</dbReference>
<sequence length="415" mass="47196">MPKFLLSLIFICTTSFMWAQDSQQEKLEQRKAQIQQEIRDNEKMLQSVKKKEKSAVNVYIVQSNKIKLKEKLINTTEKQTKLLSNDMYINQTKINKLKKELEVLKADYAKMILKSYKSRSEQSRAMFLLSSESFLQAYKRAQYMKQYTNFRKNQGEEIQSKSLQLSDYNAKLDGQRQVKRKIIAENEKERIALEVEKKEQQKLVNSIKKDKNKIIADTKSKQQEAKRIDRQIDRLIREAIAAANRKAAAEKEKATGTKSVAAVSDTKIALTAEAKILAADFKANRGKLPWPVEKGFVSLGFGDQPHPIYSTLVIHNSGVEITTESGSNARAVFEGVVSSVMVLSPINKAVMIQHGDYFTVYQNLSSVSVSKGEKVSIKQNIGKIRTSGETGKTTIKFSILQNTTYNNPQSWLYNM</sequence>
<dbReference type="Gene3D" id="2.70.70.10">
    <property type="entry name" value="Glucose Permease (Domain IIA)"/>
    <property type="match status" value="1"/>
</dbReference>
<reference evidence="5" key="1">
    <citation type="submission" date="2022-10" db="EMBL/GenBank/DDBJ databases">
        <title>Two novel species of Flavobacterium.</title>
        <authorList>
            <person name="Liu Q."/>
            <person name="Xin Y.-H."/>
        </authorList>
    </citation>
    <scope>NUCLEOTIDE SEQUENCE</scope>
    <source>
        <strain evidence="5">LS1R47</strain>
    </source>
</reference>
<feature type="coiled-coil region" evidence="2">
    <location>
        <begin position="181"/>
        <end position="252"/>
    </location>
</feature>
<evidence type="ECO:0000259" key="4">
    <source>
        <dbReference type="Pfam" id="PF01551"/>
    </source>
</evidence>
<gene>
    <name evidence="5" type="ORF">OIU80_08245</name>
</gene>
<dbReference type="Gene3D" id="6.10.250.3150">
    <property type="match status" value="1"/>
</dbReference>
<evidence type="ECO:0000256" key="1">
    <source>
        <dbReference type="ARBA" id="ARBA00022729"/>
    </source>
</evidence>
<organism evidence="5 6">
    <name type="scientific">Flavobacterium frigoritolerans</name>
    <dbReference type="NCBI Taxonomy" id="2987686"/>
    <lineage>
        <taxon>Bacteria</taxon>
        <taxon>Pseudomonadati</taxon>
        <taxon>Bacteroidota</taxon>
        <taxon>Flavobacteriia</taxon>
        <taxon>Flavobacteriales</taxon>
        <taxon>Flavobacteriaceae</taxon>
        <taxon>Flavobacterium</taxon>
    </lineage>
</organism>
<dbReference type="Proteomes" id="UP001151133">
    <property type="component" value="Unassembled WGS sequence"/>
</dbReference>
<dbReference type="PANTHER" id="PTHR21666:SF289">
    <property type="entry name" value="L-ALA--D-GLU ENDOPEPTIDASE"/>
    <property type="match status" value="1"/>
</dbReference>